<dbReference type="KEGG" id="mmed:Mame_02124"/>
<dbReference type="STRING" id="1122214.Mame_02124"/>
<dbReference type="Pfam" id="PF24836">
    <property type="entry name" value="NQRA_2nd"/>
    <property type="match status" value="1"/>
</dbReference>
<evidence type="ECO:0000259" key="1">
    <source>
        <dbReference type="Pfam" id="PF24836"/>
    </source>
</evidence>
<dbReference type="GO" id="GO:0006814">
    <property type="term" value="P:sodium ion transport"/>
    <property type="evidence" value="ECO:0007669"/>
    <property type="project" value="InterPro"/>
</dbReference>
<dbReference type="EMBL" id="CP020330">
    <property type="protein sequence ID" value="AQZ51462.1"/>
    <property type="molecule type" value="Genomic_DNA"/>
</dbReference>
<name>A0A1U9Z1I9_9HYPH</name>
<dbReference type="GO" id="GO:0016655">
    <property type="term" value="F:oxidoreductase activity, acting on NAD(P)H, quinone or similar compound as acceptor"/>
    <property type="evidence" value="ECO:0007669"/>
    <property type="project" value="InterPro"/>
</dbReference>
<protein>
    <submittedName>
        <fullName evidence="2">Na(+)-translocating NADH-quinone reductase subunit A</fullName>
        <ecNumber evidence="2">1.6.5.-</ecNumber>
    </submittedName>
</protein>
<evidence type="ECO:0000313" key="3">
    <source>
        <dbReference type="Proteomes" id="UP000191135"/>
    </source>
</evidence>
<dbReference type="RefSeq" id="WP_018062670.1">
    <property type="nucleotide sequence ID" value="NZ_AQWH01000001.1"/>
</dbReference>
<reference evidence="2 3" key="1">
    <citation type="submission" date="2017-03" db="EMBL/GenBank/DDBJ databases">
        <title>Foreign affairs: Plasmid Transfer between Roseobacters and Rhizobia.</title>
        <authorList>
            <person name="Bartling P."/>
            <person name="Bunk B."/>
            <person name="Overmann J."/>
            <person name="Brinkmann H."/>
            <person name="Petersen J."/>
        </authorList>
    </citation>
    <scope>NUCLEOTIDE SEQUENCE [LARGE SCALE GENOMIC DNA]</scope>
    <source>
        <strain evidence="2 3">MACL11</strain>
    </source>
</reference>
<dbReference type="eggNOG" id="COG1726">
    <property type="taxonomic scope" value="Bacteria"/>
</dbReference>
<feature type="domain" description="NqrA second alpha/beta" evidence="1">
    <location>
        <begin position="114"/>
        <end position="253"/>
    </location>
</feature>
<evidence type="ECO:0000313" key="2">
    <source>
        <dbReference type="EMBL" id="AQZ51462.1"/>
    </source>
</evidence>
<dbReference type="InterPro" id="IPR056148">
    <property type="entry name" value="NQRA_2nd"/>
</dbReference>
<gene>
    <name evidence="2" type="primary">nqrA</name>
    <name evidence="2" type="ORF">Mame_02124</name>
</gene>
<dbReference type="EC" id="1.6.5.-" evidence="2"/>
<dbReference type="PANTHER" id="PTHR37839:SF1">
    <property type="entry name" value="NA(+)-TRANSLOCATING NADH-QUINONE REDUCTASE SUBUNIT A"/>
    <property type="match status" value="1"/>
</dbReference>
<proteinExistence type="predicted"/>
<dbReference type="InterPro" id="IPR008703">
    <property type="entry name" value="NqrA"/>
</dbReference>
<organism evidence="2 3">
    <name type="scientific">Martelella mediterranea DSM 17316</name>
    <dbReference type="NCBI Taxonomy" id="1122214"/>
    <lineage>
        <taxon>Bacteria</taxon>
        <taxon>Pseudomonadati</taxon>
        <taxon>Pseudomonadota</taxon>
        <taxon>Alphaproteobacteria</taxon>
        <taxon>Hyphomicrobiales</taxon>
        <taxon>Aurantimonadaceae</taxon>
        <taxon>Martelella</taxon>
    </lineage>
</organism>
<dbReference type="OrthoDB" id="9774536at2"/>
<dbReference type="AlphaFoldDB" id="A0A1U9Z1I9"/>
<keyword evidence="2" id="KW-0560">Oxidoreductase</keyword>
<accession>A0A1U9Z1I9</accession>
<sequence>MVGLFGTGLSLTTGSISPDYNDITTALTVEAALTPARGEALRVTPLVGVDDIVSQGQPVLSLRNAPDIQLVAPMAARIAAIDLEPGRRLTRLLLFAEDTGARFAYDVGDADHDAASLRSRLKASGLWRRILSRPFGRMPGPDETPSAIIVMATDSRPGAPSPVHALKGREEALARGLAALGPLAGGRLFFCESAKIEADLPRGVQRVKVGALHPLGLAGLQVHRLAPAALDRRVWDIHAEDVADIGELLETGMVPETRLVSVTGPALTEQRLVRCQPGADMRGLCFGFVRPGPHHIIAGSHIDGHPGHWLGPRDRQVTVLGDDAGHRRNHWFSAALTRAARPLPIIPTAALEQALGSDIPAVALIRALSAGDQETATRLGALSLVEEDLALADYVTAAEPSLSAQLRVLLDKIEQEEVAA</sequence>
<keyword evidence="3" id="KW-1185">Reference proteome</keyword>
<dbReference type="Proteomes" id="UP000191135">
    <property type="component" value="Chromosome"/>
</dbReference>
<dbReference type="PANTHER" id="PTHR37839">
    <property type="entry name" value="NA(+)-TRANSLOCATING NADH-QUINONE REDUCTASE SUBUNIT A"/>
    <property type="match status" value="1"/>
</dbReference>